<evidence type="ECO:0000256" key="1">
    <source>
        <dbReference type="ARBA" id="ARBA00008070"/>
    </source>
</evidence>
<feature type="compositionally biased region" description="Basic and acidic residues" evidence="5">
    <location>
        <begin position="760"/>
        <end position="784"/>
    </location>
</feature>
<dbReference type="SUPFAM" id="SSF50978">
    <property type="entry name" value="WD40 repeat-like"/>
    <property type="match status" value="1"/>
</dbReference>
<evidence type="ECO:0000256" key="5">
    <source>
        <dbReference type="SAM" id="MobiDB-lite"/>
    </source>
</evidence>
<feature type="region of interest" description="Disordered" evidence="5">
    <location>
        <begin position="928"/>
        <end position="951"/>
    </location>
</feature>
<comment type="similarity">
    <text evidence="1">Belongs to the WD repeat L(2)GL family.</text>
</comment>
<keyword evidence="2" id="KW-0268">Exocytosis</keyword>
<evidence type="ECO:0000256" key="4">
    <source>
        <dbReference type="ARBA" id="ARBA00022737"/>
    </source>
</evidence>
<dbReference type="InterPro" id="IPR015943">
    <property type="entry name" value="WD40/YVTN_repeat-like_dom_sf"/>
</dbReference>
<feature type="region of interest" description="Disordered" evidence="5">
    <location>
        <begin position="493"/>
        <end position="522"/>
    </location>
</feature>
<keyword evidence="4" id="KW-0677">Repeat</keyword>
<dbReference type="PRINTS" id="PR00962">
    <property type="entry name" value="LETHAL2GIANT"/>
</dbReference>
<dbReference type="Pfam" id="PF08366">
    <property type="entry name" value="LLGL"/>
    <property type="match status" value="1"/>
</dbReference>
<protein>
    <recommendedName>
        <fullName evidence="6">Lethal giant larvae homologue 2 domain-containing protein</fullName>
    </recommendedName>
</protein>
<dbReference type="InterPro" id="IPR013577">
    <property type="entry name" value="LLGL2"/>
</dbReference>
<feature type="region of interest" description="Disordered" evidence="5">
    <location>
        <begin position="573"/>
        <end position="608"/>
    </location>
</feature>
<dbReference type="GO" id="GO:0005886">
    <property type="term" value="C:plasma membrane"/>
    <property type="evidence" value="ECO:0007669"/>
    <property type="project" value="TreeGrafter"/>
</dbReference>
<dbReference type="InterPro" id="IPR000664">
    <property type="entry name" value="Lethal2_giant"/>
</dbReference>
<sequence length="1035" mass="113209">MPRDVRCRKTHPGPVIHLSDNPLDASKLLIGFETGQVVLWDLRTRTAEMRCQSAEPMRSISWHHEGKQFMCSHTDGSLTTWTVRQAPKPVNLTLPHAKPNKEGKMETCKPIQKVEWKSSRTGEAYVIFSGGLTYDKAGRTPSITVIHGKTTTVLEMDNNVVDFVTLCESPWNSGETLSASSWGEHVFPMDPYGIVVLLQNDLVVIDLLTPGYPCFENPYPMDLHESAVTCCTYLADCPSDLIPAFYSVGTRGNKRSGSQRPEFSEREWPICGGEWSPTSCSYNEIIITGHADGSIKFWDASAGTLQVLYKLKTAKVFEKPPSLSEDPFAIQLISLCPESRKLCVAGASCHVILFKFRKQESTAETCTLEIPIVYETLEEGDCSPDYEYPPRPSLAAKDWNDGELKKPPVEGGVPLRVRQGPQKKPPGFQVHIVCLTPFVNGELPGSITALSINSSYGLMTYGNESGLVIVDIVQKTCLMNCATPDLYGAADPYQRVPRSPKKGAEGCGNNKELEERCRSPSTDQILHKDSAKLLEAPIVLSSASPIASSPLKTTPLFDGDERESLTPGIGFLSNASSQAVTPDEVEEGGAEPQAELQQPHGRRRSSAWKGFSLKKQLSRVDQRLKHTFSADHKRGAVFYCASTDSTPPILSPIEGELPLETSLSCASYADPDPETLGDKPNIPLFETVHDKETSVTKDNKTLLVRDETLSEMRTGESLDVNDELAVIEETPILKVESIIDSSPEAIEEAELAEECLIVKEVEDKEESEASKVEGRPEAPERPSRPMDLPLFDADGRPLRPPRRDGKKRSMVVVERVEKRDVRLLSVPNIKYTSHHHHHHEPQLCKGGGEQWVYDLRDKEDITPASFGGLMKRFMTPVSRVEERPRWLTSCVGGDGPFLSSPLINGVCVSPTSGKQAATAGGATIGAVAAASSPRSRPPDPVRRSKSQGTRKQLHKCLSTASYSDSYHSPSLESASSNWSLGPGGGCGVGGGVGLFPRGAVDTRAGASNNLLVTRQYCSFVIGIWDLLTSTCKEVN</sequence>
<dbReference type="GO" id="GO:0005096">
    <property type="term" value="F:GTPase activator activity"/>
    <property type="evidence" value="ECO:0007669"/>
    <property type="project" value="TreeGrafter"/>
</dbReference>
<dbReference type="InterPro" id="IPR001680">
    <property type="entry name" value="WD40_rpt"/>
</dbReference>
<dbReference type="PANTHER" id="PTHR10241">
    <property type="entry name" value="LETHAL 2 GIANT LARVAE PROTEIN"/>
    <property type="match status" value="1"/>
</dbReference>
<proteinExistence type="inferred from homology"/>
<dbReference type="GO" id="GO:0019905">
    <property type="term" value="F:syntaxin binding"/>
    <property type="evidence" value="ECO:0007669"/>
    <property type="project" value="TreeGrafter"/>
</dbReference>
<dbReference type="Gene3D" id="2.130.10.10">
    <property type="entry name" value="YVTN repeat-like/Quinoprotein amine dehydrogenase"/>
    <property type="match status" value="2"/>
</dbReference>
<gene>
    <name evidence="7" type="ORF">TMSB3V08_LOCUS4183</name>
</gene>
<dbReference type="GO" id="GO:0006887">
    <property type="term" value="P:exocytosis"/>
    <property type="evidence" value="ECO:0007669"/>
    <property type="project" value="UniProtKB-KW"/>
</dbReference>
<evidence type="ECO:0000256" key="3">
    <source>
        <dbReference type="ARBA" id="ARBA00022574"/>
    </source>
</evidence>
<dbReference type="EMBL" id="OB793436">
    <property type="protein sequence ID" value="CAD7427333.1"/>
    <property type="molecule type" value="Genomic_DNA"/>
</dbReference>
<dbReference type="GO" id="GO:0045159">
    <property type="term" value="F:myosin II binding"/>
    <property type="evidence" value="ECO:0007669"/>
    <property type="project" value="TreeGrafter"/>
</dbReference>
<dbReference type="GO" id="GO:0031201">
    <property type="term" value="C:SNARE complex"/>
    <property type="evidence" value="ECO:0007669"/>
    <property type="project" value="TreeGrafter"/>
</dbReference>
<name>A0A7R9E6U5_9NEOP</name>
<organism evidence="7">
    <name type="scientific">Timema monikensis</name>
    <dbReference type="NCBI Taxonomy" id="170555"/>
    <lineage>
        <taxon>Eukaryota</taxon>
        <taxon>Metazoa</taxon>
        <taxon>Ecdysozoa</taxon>
        <taxon>Arthropoda</taxon>
        <taxon>Hexapoda</taxon>
        <taxon>Insecta</taxon>
        <taxon>Pterygota</taxon>
        <taxon>Neoptera</taxon>
        <taxon>Polyneoptera</taxon>
        <taxon>Phasmatodea</taxon>
        <taxon>Timematodea</taxon>
        <taxon>Timematoidea</taxon>
        <taxon>Timematidae</taxon>
        <taxon>Timema</taxon>
    </lineage>
</organism>
<dbReference type="GO" id="GO:0006893">
    <property type="term" value="P:Golgi to plasma membrane transport"/>
    <property type="evidence" value="ECO:0007669"/>
    <property type="project" value="TreeGrafter"/>
</dbReference>
<keyword evidence="3" id="KW-0853">WD repeat</keyword>
<evidence type="ECO:0000313" key="7">
    <source>
        <dbReference type="EMBL" id="CAD7427333.1"/>
    </source>
</evidence>
<feature type="compositionally biased region" description="Basic and acidic residues" evidence="5">
    <location>
        <begin position="793"/>
        <end position="803"/>
    </location>
</feature>
<dbReference type="InterPro" id="IPR036322">
    <property type="entry name" value="WD40_repeat_dom_sf"/>
</dbReference>
<accession>A0A7R9E6U5</accession>
<dbReference type="AlphaFoldDB" id="A0A7R9E6U5"/>
<dbReference type="PANTHER" id="PTHR10241:SF25">
    <property type="entry name" value="TOMOSYN, ISOFORM C"/>
    <property type="match status" value="1"/>
</dbReference>
<reference evidence="7" key="1">
    <citation type="submission" date="2020-11" db="EMBL/GenBank/DDBJ databases">
        <authorList>
            <person name="Tran Van P."/>
        </authorList>
    </citation>
    <scope>NUCLEOTIDE SEQUENCE</scope>
</reference>
<evidence type="ECO:0000259" key="6">
    <source>
        <dbReference type="Pfam" id="PF08366"/>
    </source>
</evidence>
<feature type="domain" description="Lethal giant larvae homologue 2" evidence="6">
    <location>
        <begin position="105"/>
        <end position="213"/>
    </location>
</feature>
<dbReference type="SMART" id="SM00320">
    <property type="entry name" value="WD40"/>
    <property type="match status" value="4"/>
</dbReference>
<feature type="region of interest" description="Disordered" evidence="5">
    <location>
        <begin position="760"/>
        <end position="810"/>
    </location>
</feature>
<evidence type="ECO:0000256" key="2">
    <source>
        <dbReference type="ARBA" id="ARBA00022483"/>
    </source>
</evidence>